<keyword evidence="1" id="KW-0813">Transport</keyword>
<evidence type="ECO:0000313" key="2">
    <source>
        <dbReference type="Proteomes" id="UP000199207"/>
    </source>
</evidence>
<reference evidence="1 2" key="1">
    <citation type="submission" date="2016-10" db="EMBL/GenBank/DDBJ databases">
        <authorList>
            <person name="de Groot N.N."/>
        </authorList>
    </citation>
    <scope>NUCLEOTIDE SEQUENCE [LARGE SCALE GENOMIC DNA]</scope>
    <source>
        <strain evidence="1 2">CGMCC 4.5739</strain>
    </source>
</reference>
<dbReference type="PANTHER" id="PTHR43649">
    <property type="entry name" value="ARABINOSE-BINDING PROTEIN-RELATED"/>
    <property type="match status" value="1"/>
</dbReference>
<name>A0A1I1K533_9ACTN</name>
<dbReference type="InterPro" id="IPR006059">
    <property type="entry name" value="SBP"/>
</dbReference>
<dbReference type="OrthoDB" id="9780991at2"/>
<dbReference type="Pfam" id="PF13416">
    <property type="entry name" value="SBP_bac_8"/>
    <property type="match status" value="1"/>
</dbReference>
<dbReference type="SUPFAM" id="SSF53850">
    <property type="entry name" value="Periplasmic binding protein-like II"/>
    <property type="match status" value="1"/>
</dbReference>
<organism evidence="1 2">
    <name type="scientific">Streptomyces aidingensis</name>
    <dbReference type="NCBI Taxonomy" id="910347"/>
    <lineage>
        <taxon>Bacteria</taxon>
        <taxon>Bacillati</taxon>
        <taxon>Actinomycetota</taxon>
        <taxon>Actinomycetes</taxon>
        <taxon>Kitasatosporales</taxon>
        <taxon>Streptomycetaceae</taxon>
        <taxon>Streptomyces</taxon>
    </lineage>
</organism>
<keyword evidence="2" id="KW-1185">Reference proteome</keyword>
<dbReference type="Proteomes" id="UP000199207">
    <property type="component" value="Unassembled WGS sequence"/>
</dbReference>
<sequence>MRGRGFLAGALVLALGATLTGCGVLGSSGEDKRITYWATNMAPTVEEDEQILGRHLKDFTERTGIEVDLEVIPWSDLWDRIQQAISSGNGPDVLNIGNTWSTSLYETGAFLTLGLLEMEAIGGAEKFLPSSMAATGPRYEDPIAVPLYGQAYGLYYNTRMFAEAGIEEPPATWDEFIDVAQKLTKDTDGDGTPDQWGITLGGADVGVNSHFAFILGRQHGGSLFGDDGSPQFDSEPQVDAVKRYIDLMAEHRVVDPADAVIQNFDSNQAFADGRAAMTIAQTNTLGALESAGFSDFAVAPVPVLDPRPQGGLDIQTMVAGVNVTVFGNTDDRRSSLQLVEHLTSRVVQTELNKEYGTLPVTLDSYVDPAFTEGDLGVFGTILRDFAEPFPQIPETGRMEELIGNAMVELWAEAASGEVTEEDVRQAMEAAGTEMAASAGATD</sequence>
<gene>
    <name evidence="1" type="ORF">SAMN05421773_10490</name>
</gene>
<dbReference type="CDD" id="cd13585">
    <property type="entry name" value="PBP2_TMBP_like"/>
    <property type="match status" value="1"/>
</dbReference>
<dbReference type="STRING" id="910347.SAMN05421773_10490"/>
<dbReference type="EMBL" id="FOLM01000004">
    <property type="protein sequence ID" value="SFC55964.1"/>
    <property type="molecule type" value="Genomic_DNA"/>
</dbReference>
<dbReference type="RefSeq" id="WP_093838378.1">
    <property type="nucleotide sequence ID" value="NZ_FOLM01000004.1"/>
</dbReference>
<protein>
    <submittedName>
        <fullName evidence="1">Multiple sugar transport system substrate-binding protein</fullName>
    </submittedName>
</protein>
<dbReference type="PROSITE" id="PS51257">
    <property type="entry name" value="PROKAR_LIPOPROTEIN"/>
    <property type="match status" value="1"/>
</dbReference>
<keyword evidence="1" id="KW-0762">Sugar transport</keyword>
<dbReference type="PANTHER" id="PTHR43649:SF12">
    <property type="entry name" value="DIACETYLCHITOBIOSE BINDING PROTEIN DASA"/>
    <property type="match status" value="1"/>
</dbReference>
<dbReference type="Gene3D" id="3.40.190.10">
    <property type="entry name" value="Periplasmic binding protein-like II"/>
    <property type="match status" value="1"/>
</dbReference>
<accession>A0A1I1K533</accession>
<dbReference type="AlphaFoldDB" id="A0A1I1K533"/>
<dbReference type="InterPro" id="IPR050490">
    <property type="entry name" value="Bact_solute-bd_prot1"/>
</dbReference>
<proteinExistence type="predicted"/>
<evidence type="ECO:0000313" key="1">
    <source>
        <dbReference type="EMBL" id="SFC55964.1"/>
    </source>
</evidence>